<keyword evidence="3" id="KW-0285">Flavoprotein</keyword>
<dbReference type="eggNOG" id="KOG3923">
    <property type="taxonomic scope" value="Eukaryota"/>
</dbReference>
<dbReference type="GO" id="GO:0005737">
    <property type="term" value="C:cytoplasm"/>
    <property type="evidence" value="ECO:0007669"/>
    <property type="project" value="TreeGrafter"/>
</dbReference>
<dbReference type="Pfam" id="PF01266">
    <property type="entry name" value="DAO"/>
    <property type="match status" value="1"/>
</dbReference>
<feature type="domain" description="FAD dependent oxidoreductase" evidence="6">
    <location>
        <begin position="91"/>
        <end position="459"/>
    </location>
</feature>
<dbReference type="InParanoid" id="D8Q542"/>
<dbReference type="EMBL" id="GL377306">
    <property type="protein sequence ID" value="EFI97341.1"/>
    <property type="molecule type" value="Genomic_DNA"/>
</dbReference>
<dbReference type="GO" id="GO:0019478">
    <property type="term" value="P:D-amino acid catabolic process"/>
    <property type="evidence" value="ECO:0007669"/>
    <property type="project" value="TreeGrafter"/>
</dbReference>
<comment type="cofactor">
    <cofactor evidence="1">
        <name>FAD</name>
        <dbReference type="ChEBI" id="CHEBI:57692"/>
    </cofactor>
</comment>
<keyword evidence="4" id="KW-0274">FAD</keyword>
<proteinExistence type="inferred from homology"/>
<evidence type="ECO:0000256" key="3">
    <source>
        <dbReference type="ARBA" id="ARBA00022630"/>
    </source>
</evidence>
<sequence>MENTWVSGGKNHKTFVAPAGASAITCRRDLWRDDYAEMDGLTKMVRVTKMDAVTKEISKPRHSQLSSDTPLLHLSFDRDPLIAPSDHAAHVLVIGGGIIGLSTAWTLLDSGYKVTVLAEEYATLDGSKPRLTSQIAGALWEYPPAVCGHTSDVTSLEISKRWAMVSYHVYKHMAADLVLATKYSVKMRETVFFFDKHVRDDAEQLRKMREIERSGVAGFRHDTKVIHQLGLDEKKWLDAYEILSPLIDTDKALVNIQKLVVAKGATLVTGKVEKDLLEVEQELRSKYDAQVIVNATGLGAWTLANDKNVYPLRGAVLRIPNDGQKFEKIKKALVVSAVDVPSDKNPSKFIFIVPRNDGILYVGGFSEPNKTDFIPEDDPNVLMMARDAEDFYTELDTERRDSAFPLAQGFRPARKGDVRVERELRTPAGSTDKNWRPIVHSYGHAGAGWSLAFGSALEVKALVEDVLEGLPAHSMKEAAPSVVSHAQAATTPAQAASACLRLSSPSSWSSIYLDDTSQISDIQRLIHRVTAALTCARNAHTTVNKPSSELLQPIFAFVQPSYEDCASVAFLQIS</sequence>
<dbReference type="Gene3D" id="3.40.50.720">
    <property type="entry name" value="NAD(P)-binding Rossmann-like Domain"/>
    <property type="match status" value="1"/>
</dbReference>
<evidence type="ECO:0000256" key="4">
    <source>
        <dbReference type="ARBA" id="ARBA00022827"/>
    </source>
</evidence>
<dbReference type="Gene3D" id="3.30.9.10">
    <property type="entry name" value="D-Amino Acid Oxidase, subunit A, domain 2"/>
    <property type="match status" value="1"/>
</dbReference>
<dbReference type="VEuPathDB" id="FungiDB:SCHCODRAFT_01171504"/>
<dbReference type="SUPFAM" id="SSF51971">
    <property type="entry name" value="Nucleotide-binding domain"/>
    <property type="match status" value="1"/>
</dbReference>
<evidence type="ECO:0000313" key="8">
    <source>
        <dbReference type="Proteomes" id="UP000007431"/>
    </source>
</evidence>
<dbReference type="STRING" id="578458.D8Q542"/>
<evidence type="ECO:0000256" key="2">
    <source>
        <dbReference type="ARBA" id="ARBA00006730"/>
    </source>
</evidence>
<evidence type="ECO:0000256" key="1">
    <source>
        <dbReference type="ARBA" id="ARBA00001974"/>
    </source>
</evidence>
<organism evidence="8">
    <name type="scientific">Schizophyllum commune (strain H4-8 / FGSC 9210)</name>
    <name type="common">Split gill fungus</name>
    <dbReference type="NCBI Taxonomy" id="578458"/>
    <lineage>
        <taxon>Eukaryota</taxon>
        <taxon>Fungi</taxon>
        <taxon>Dikarya</taxon>
        <taxon>Basidiomycota</taxon>
        <taxon>Agaricomycotina</taxon>
        <taxon>Agaricomycetes</taxon>
        <taxon>Agaricomycetidae</taxon>
        <taxon>Agaricales</taxon>
        <taxon>Schizophyllaceae</taxon>
        <taxon>Schizophyllum</taxon>
    </lineage>
</organism>
<evidence type="ECO:0000313" key="7">
    <source>
        <dbReference type="EMBL" id="EFI97341.1"/>
    </source>
</evidence>
<dbReference type="Proteomes" id="UP000007431">
    <property type="component" value="Unassembled WGS sequence"/>
</dbReference>
<dbReference type="GO" id="GO:0003884">
    <property type="term" value="F:D-amino-acid oxidase activity"/>
    <property type="evidence" value="ECO:0007669"/>
    <property type="project" value="InterPro"/>
</dbReference>
<evidence type="ECO:0000259" key="6">
    <source>
        <dbReference type="Pfam" id="PF01266"/>
    </source>
</evidence>
<dbReference type="PANTHER" id="PTHR11530">
    <property type="entry name" value="D-AMINO ACID OXIDASE"/>
    <property type="match status" value="1"/>
</dbReference>
<dbReference type="InterPro" id="IPR006076">
    <property type="entry name" value="FAD-dep_OxRdtase"/>
</dbReference>
<reference evidence="7 8" key="1">
    <citation type="journal article" date="2010" name="Nat. Biotechnol.">
        <title>Genome sequence of the model mushroom Schizophyllum commune.</title>
        <authorList>
            <person name="Ohm R.A."/>
            <person name="de Jong J.F."/>
            <person name="Lugones L.G."/>
            <person name="Aerts A."/>
            <person name="Kothe E."/>
            <person name="Stajich J.E."/>
            <person name="de Vries R.P."/>
            <person name="Record E."/>
            <person name="Levasseur A."/>
            <person name="Baker S.E."/>
            <person name="Bartholomew K.A."/>
            <person name="Coutinho P.M."/>
            <person name="Erdmann S."/>
            <person name="Fowler T.J."/>
            <person name="Gathman A.C."/>
            <person name="Lombard V."/>
            <person name="Henrissat B."/>
            <person name="Knabe N."/>
            <person name="Kuees U."/>
            <person name="Lilly W.W."/>
            <person name="Lindquist E."/>
            <person name="Lucas S."/>
            <person name="Magnuson J.K."/>
            <person name="Piumi F."/>
            <person name="Raudaskoski M."/>
            <person name="Salamov A."/>
            <person name="Schmutz J."/>
            <person name="Schwarze F.W.M.R."/>
            <person name="vanKuyk P.A."/>
            <person name="Horton J.S."/>
            <person name="Grigoriev I.V."/>
            <person name="Woesten H.A.B."/>
        </authorList>
    </citation>
    <scope>NUCLEOTIDE SEQUENCE [LARGE SCALE GENOMIC DNA]</scope>
    <source>
        <strain evidence="8">H4-8 / FGSC 9210</strain>
    </source>
</reference>
<dbReference type="AlphaFoldDB" id="D8Q542"/>
<dbReference type="OMA" id="FHWGMEL"/>
<name>D8Q542_SCHCM</name>
<keyword evidence="5" id="KW-0560">Oxidoreductase</keyword>
<keyword evidence="8" id="KW-1185">Reference proteome</keyword>
<protein>
    <recommendedName>
        <fullName evidence="6">FAD dependent oxidoreductase domain-containing protein</fullName>
    </recommendedName>
</protein>
<comment type="similarity">
    <text evidence="2">Belongs to the DAMOX/DASOX family.</text>
</comment>
<dbReference type="GO" id="GO:0071949">
    <property type="term" value="F:FAD binding"/>
    <property type="evidence" value="ECO:0007669"/>
    <property type="project" value="InterPro"/>
</dbReference>
<gene>
    <name evidence="7" type="ORF">SCHCODRAFT_257210</name>
</gene>
<dbReference type="PANTHER" id="PTHR11530:SF25">
    <property type="entry name" value="FAD DEPENDENT OXIDOREDUCTASE DOMAIN-CONTAINING PROTEIN"/>
    <property type="match status" value="1"/>
</dbReference>
<dbReference type="InterPro" id="IPR023209">
    <property type="entry name" value="DAO"/>
</dbReference>
<accession>D8Q542</accession>
<dbReference type="HOGENOM" id="CLU_034311_4_0_1"/>
<evidence type="ECO:0000256" key="5">
    <source>
        <dbReference type="ARBA" id="ARBA00023002"/>
    </source>
</evidence>